<protein>
    <submittedName>
        <fullName evidence="2">Aminoacyl carrier protein 1</fullName>
    </submittedName>
</protein>
<dbReference type="Gene3D" id="1.10.1200.10">
    <property type="entry name" value="ACP-like"/>
    <property type="match status" value="1"/>
</dbReference>
<reference evidence="2 3" key="1">
    <citation type="submission" date="2018-03" db="EMBL/GenBank/DDBJ databases">
        <title>Draft Genome Sequences of the Obligatory Marine Myxobacteria Enhygromyxa salina SWB005.</title>
        <authorList>
            <person name="Poehlein A."/>
            <person name="Moghaddam J.A."/>
            <person name="Harms H."/>
            <person name="Alanjari M."/>
            <person name="Koenig G.M."/>
            <person name="Daniel R."/>
            <person name="Schaeberle T.F."/>
        </authorList>
    </citation>
    <scope>NUCLEOTIDE SEQUENCE [LARGE SCALE GENOMIC DNA]</scope>
    <source>
        <strain evidence="2 3">SWB005</strain>
    </source>
</reference>
<sequence>MNATEVNQALEGFITEKLLHGDGADLTLQTPLLEYGIVDSLAMVSLLTFVQNSFGVTIPDGEVSPRNFKTIEALSALIMRVHGEASNGA</sequence>
<dbReference type="EMBL" id="PVNK01000186">
    <property type="protein sequence ID" value="PRP93391.1"/>
    <property type="molecule type" value="Genomic_DNA"/>
</dbReference>
<dbReference type="Proteomes" id="UP000237968">
    <property type="component" value="Unassembled WGS sequence"/>
</dbReference>
<proteinExistence type="predicted"/>
<organism evidence="2 3">
    <name type="scientific">Enhygromyxa salina</name>
    <dbReference type="NCBI Taxonomy" id="215803"/>
    <lineage>
        <taxon>Bacteria</taxon>
        <taxon>Pseudomonadati</taxon>
        <taxon>Myxococcota</taxon>
        <taxon>Polyangia</taxon>
        <taxon>Nannocystales</taxon>
        <taxon>Nannocystaceae</taxon>
        <taxon>Enhygromyxa</taxon>
    </lineage>
</organism>
<dbReference type="RefSeq" id="WP_181198015.1">
    <property type="nucleotide sequence ID" value="NZ_PVNK01000186.1"/>
</dbReference>
<dbReference type="AlphaFoldDB" id="A0A2S9XL27"/>
<evidence type="ECO:0000313" key="3">
    <source>
        <dbReference type="Proteomes" id="UP000237968"/>
    </source>
</evidence>
<comment type="caution">
    <text evidence="2">The sequence shown here is derived from an EMBL/GenBank/DDBJ whole genome shotgun (WGS) entry which is preliminary data.</text>
</comment>
<keyword evidence="3" id="KW-1185">Reference proteome</keyword>
<dbReference type="Pfam" id="PF00550">
    <property type="entry name" value="PP-binding"/>
    <property type="match status" value="1"/>
</dbReference>
<evidence type="ECO:0000259" key="1">
    <source>
        <dbReference type="PROSITE" id="PS50075"/>
    </source>
</evidence>
<dbReference type="InterPro" id="IPR009081">
    <property type="entry name" value="PP-bd_ACP"/>
</dbReference>
<name>A0A2S9XL27_9BACT</name>
<feature type="domain" description="Carrier" evidence="1">
    <location>
        <begin position="4"/>
        <end position="82"/>
    </location>
</feature>
<dbReference type="InterPro" id="IPR036736">
    <property type="entry name" value="ACP-like_sf"/>
</dbReference>
<gene>
    <name evidence="2" type="ORF">ENSA5_42900</name>
</gene>
<dbReference type="SUPFAM" id="SSF47336">
    <property type="entry name" value="ACP-like"/>
    <property type="match status" value="1"/>
</dbReference>
<evidence type="ECO:0000313" key="2">
    <source>
        <dbReference type="EMBL" id="PRP93391.1"/>
    </source>
</evidence>
<accession>A0A2S9XL27</accession>
<dbReference type="PROSITE" id="PS50075">
    <property type="entry name" value="CARRIER"/>
    <property type="match status" value="1"/>
</dbReference>